<evidence type="ECO:0000256" key="4">
    <source>
        <dbReference type="ARBA" id="ARBA00030169"/>
    </source>
</evidence>
<proteinExistence type="predicted"/>
<evidence type="ECO:0000256" key="2">
    <source>
        <dbReference type="ARBA" id="ARBA00016549"/>
    </source>
</evidence>
<dbReference type="EMBL" id="JJOA01000007">
    <property type="protein sequence ID" value="KEA60106.1"/>
    <property type="molecule type" value="Genomic_DNA"/>
</dbReference>
<evidence type="ECO:0000256" key="1">
    <source>
        <dbReference type="ARBA" id="ARBA00001968"/>
    </source>
</evidence>
<sequence length="221" mass="23011">MNQTLNTDEAARASHARNETVLVERARAFDTATLHEAAGKRGALPSAIKPVAPGFRLAGPALTVHGPSGDNLWLHRAIYAAQPGDVLVVNVSGVTEHGYWGEVMSTAARVRGLAGLVIDGCVRDGALLAAVGFPVFARGLCIRGTGKDFNAHGFINRATLIGDVIVQPGDLVVGDADGVVVLARDSAAATLEAAQLRADAERAILARLAHGESTLAIYGWH</sequence>
<dbReference type="PANTHER" id="PTHR33254">
    <property type="entry name" value="4-HYDROXY-4-METHYL-2-OXOGLUTARATE ALDOLASE 3-RELATED"/>
    <property type="match status" value="1"/>
</dbReference>
<dbReference type="InterPro" id="IPR036704">
    <property type="entry name" value="RraA/RraA-like_sf"/>
</dbReference>
<evidence type="ECO:0000256" key="5">
    <source>
        <dbReference type="PIRSR" id="PIRSR605493-1"/>
    </source>
</evidence>
<dbReference type="Gene3D" id="3.50.30.40">
    <property type="entry name" value="Ribonuclease E inhibitor RraA/RraA-like"/>
    <property type="match status" value="1"/>
</dbReference>
<dbReference type="SUPFAM" id="SSF89562">
    <property type="entry name" value="RraA-like"/>
    <property type="match status" value="1"/>
</dbReference>
<keyword evidence="5" id="KW-0460">Magnesium</keyword>
<name>A0A071MUE9_9BURK</name>
<dbReference type="OrthoDB" id="8717144at2"/>
<dbReference type="Pfam" id="PF03737">
    <property type="entry name" value="RraA-like"/>
    <property type="match status" value="1"/>
</dbReference>
<accession>A0A071MUE9</accession>
<evidence type="ECO:0000313" key="6">
    <source>
        <dbReference type="EMBL" id="KEA60106.1"/>
    </source>
</evidence>
<feature type="binding site" evidence="5">
    <location>
        <position position="123"/>
    </location>
    <ligand>
        <name>substrate</name>
    </ligand>
</feature>
<dbReference type="NCBIfam" id="NF006731">
    <property type="entry name" value="PRK09262.1"/>
    <property type="match status" value="1"/>
</dbReference>
<evidence type="ECO:0000256" key="3">
    <source>
        <dbReference type="ARBA" id="ARBA00029596"/>
    </source>
</evidence>
<dbReference type="GO" id="GO:0046872">
    <property type="term" value="F:metal ion binding"/>
    <property type="evidence" value="ECO:0007669"/>
    <property type="project" value="UniProtKB-KW"/>
</dbReference>
<organism evidence="6">
    <name type="scientific">Burkholderia cenocepacia</name>
    <dbReference type="NCBI Taxonomy" id="95486"/>
    <lineage>
        <taxon>Bacteria</taxon>
        <taxon>Pseudomonadati</taxon>
        <taxon>Pseudomonadota</taxon>
        <taxon>Betaproteobacteria</taxon>
        <taxon>Burkholderiales</taxon>
        <taxon>Burkholderiaceae</taxon>
        <taxon>Burkholderia</taxon>
        <taxon>Burkholderia cepacia complex</taxon>
    </lineage>
</organism>
<comment type="caution">
    <text evidence="6">The sequence shown here is derived from an EMBL/GenBank/DDBJ whole genome shotgun (WGS) entry which is preliminary data.</text>
</comment>
<gene>
    <name evidence="6" type="ORF">DT99_08455</name>
</gene>
<feature type="binding site" evidence="5">
    <location>
        <position position="124"/>
    </location>
    <ligand>
        <name>Mg(2+)</name>
        <dbReference type="ChEBI" id="CHEBI:18420"/>
    </ligand>
</feature>
<dbReference type="AlphaFoldDB" id="A0A071MUE9"/>
<dbReference type="InterPro" id="IPR005493">
    <property type="entry name" value="RraA/RraA-like"/>
</dbReference>
<dbReference type="CDD" id="cd16841">
    <property type="entry name" value="RraA_family"/>
    <property type="match status" value="1"/>
</dbReference>
<comment type="cofactor">
    <cofactor evidence="5">
        <name>Mg(2+)</name>
        <dbReference type="ChEBI" id="CHEBI:18420"/>
    </cofactor>
</comment>
<dbReference type="PANTHER" id="PTHR33254:SF4">
    <property type="entry name" value="4-HYDROXY-4-METHYL-2-OXOGLUTARATE ALDOLASE 3-RELATED"/>
    <property type="match status" value="1"/>
</dbReference>
<protein>
    <recommendedName>
        <fullName evidence="2">Putative 4-hydroxy-4-methyl-2-oxoglutarate aldolase</fullName>
    </recommendedName>
    <alternativeName>
        <fullName evidence="3">Regulator of ribonuclease activity homolog</fullName>
    </alternativeName>
    <alternativeName>
        <fullName evidence="4">RraA-like protein</fullName>
    </alternativeName>
</protein>
<comment type="cofactor">
    <cofactor evidence="1">
        <name>a divalent metal cation</name>
        <dbReference type="ChEBI" id="CHEBI:60240"/>
    </cofactor>
</comment>
<keyword evidence="5" id="KW-0479">Metal-binding</keyword>
<reference evidence="6" key="1">
    <citation type="submission" date="2014-04" db="EMBL/GenBank/DDBJ databases">
        <title>In planta biocontrol of soil-borne Fusarium wilt of banana through a plant endophytic bacterium, Burkholderia cenocepacia 869T2.</title>
        <authorList>
            <person name="Ho Y.-N."/>
            <person name="Chiang H.-M."/>
            <person name="Chao C.-P."/>
            <person name="Su C.-C."/>
            <person name="Hsu H.-F."/>
            <person name="Guo C.-T."/>
            <person name="Hsieh J.-L."/>
            <person name="Huang C.-C."/>
        </authorList>
    </citation>
    <scope>NUCLEOTIDE SEQUENCE [LARGE SCALE GENOMIC DNA]</scope>
    <source>
        <strain evidence="6">869T2</strain>
    </source>
</reference>
<feature type="binding site" evidence="5">
    <location>
        <begin position="101"/>
        <end position="104"/>
    </location>
    <ligand>
        <name>substrate</name>
    </ligand>
</feature>